<accession>A0AC61N568</accession>
<protein>
    <submittedName>
        <fullName evidence="1">ABC transporter permease</fullName>
    </submittedName>
</protein>
<gene>
    <name evidence="1" type="ORF">JYE49_13495</name>
</gene>
<dbReference type="Proteomes" id="UP000682782">
    <property type="component" value="Chromosome"/>
</dbReference>
<reference evidence="1" key="1">
    <citation type="submission" date="2021-01" db="EMBL/GenBank/DDBJ databases">
        <title>Complete genome sequence of Clostridiales bacterium R-7.</title>
        <authorList>
            <person name="Mahoney-Kurpe S.C."/>
            <person name="Palevich N."/>
            <person name="Koike S."/>
            <person name="Moon C.D."/>
            <person name="Attwood G.T."/>
        </authorList>
    </citation>
    <scope>NUCLEOTIDE SEQUENCE</scope>
    <source>
        <strain evidence="1">R-7</strain>
    </source>
</reference>
<sequence length="237" mass="25732">MNNFANAFTPERLQEAWECLQNEFPFAIWETLYSTLLATLFAVIIGLPLGVLLVTGEKKGIRPLPASLMGFLNVLINLLRSIPFIILMVMIIPLTRVIVGTSLGTVASIVPLTIAAFPFIARLVESSLREVNPNIIETAQSMGASPMQIVLHVMLPESVPSLVTNITLAITTIMGYTAMSGAVGGGGLGKLALAYGYQRYRYAVLYLAVIVLVVITQIIQSSGTWLAARLDKRLKNK</sequence>
<evidence type="ECO:0000313" key="1">
    <source>
        <dbReference type="EMBL" id="QUC66841.1"/>
    </source>
</evidence>
<keyword evidence="2" id="KW-1185">Reference proteome</keyword>
<dbReference type="EMBL" id="CP068393">
    <property type="protein sequence ID" value="QUC66841.1"/>
    <property type="molecule type" value="Genomic_DNA"/>
</dbReference>
<name>A0AC61N568_9FIRM</name>
<evidence type="ECO:0000313" key="2">
    <source>
        <dbReference type="Proteomes" id="UP000682782"/>
    </source>
</evidence>
<organism evidence="1 2">
    <name type="scientific">Aristaeella hokkaidonensis</name>
    <dbReference type="NCBI Taxonomy" id="3046382"/>
    <lineage>
        <taxon>Bacteria</taxon>
        <taxon>Bacillati</taxon>
        <taxon>Bacillota</taxon>
        <taxon>Clostridia</taxon>
        <taxon>Eubacteriales</taxon>
        <taxon>Aristaeellaceae</taxon>
        <taxon>Aristaeella</taxon>
    </lineage>
</organism>
<proteinExistence type="predicted"/>